<dbReference type="PANTHER" id="PTHR43289">
    <property type="entry name" value="MITOGEN-ACTIVATED PROTEIN KINASE KINASE KINASE 20-RELATED"/>
    <property type="match status" value="1"/>
</dbReference>
<evidence type="ECO:0000256" key="6">
    <source>
        <dbReference type="ARBA" id="ARBA00022840"/>
    </source>
</evidence>
<dbReference type="CDD" id="cd14014">
    <property type="entry name" value="STKc_PknB_like"/>
    <property type="match status" value="1"/>
</dbReference>
<keyword evidence="6" id="KW-0067">ATP-binding</keyword>
<feature type="compositionally biased region" description="Pro residues" evidence="7">
    <location>
        <begin position="303"/>
        <end position="319"/>
    </location>
</feature>
<feature type="region of interest" description="Disordered" evidence="7">
    <location>
        <begin position="405"/>
        <end position="425"/>
    </location>
</feature>
<feature type="transmembrane region" description="Helical" evidence="8">
    <location>
        <begin position="375"/>
        <end position="397"/>
    </location>
</feature>
<dbReference type="Gene3D" id="3.30.200.20">
    <property type="entry name" value="Phosphorylase Kinase, domain 1"/>
    <property type="match status" value="1"/>
</dbReference>
<name>A0A5C5R3K2_9ACTN</name>
<accession>A0A5C5R3K2</accession>
<evidence type="ECO:0000256" key="4">
    <source>
        <dbReference type="ARBA" id="ARBA00022741"/>
    </source>
</evidence>
<dbReference type="GO" id="GO:0005524">
    <property type="term" value="F:ATP binding"/>
    <property type="evidence" value="ECO:0007669"/>
    <property type="project" value="UniProtKB-KW"/>
</dbReference>
<dbReference type="RefSeq" id="WP_146564064.1">
    <property type="nucleotide sequence ID" value="NZ_VIGW01000018.1"/>
</dbReference>
<keyword evidence="8" id="KW-1133">Transmembrane helix</keyword>
<proteinExistence type="predicted"/>
<dbReference type="PANTHER" id="PTHR43289:SF6">
    <property type="entry name" value="SERINE_THREONINE-PROTEIN KINASE NEKL-3"/>
    <property type="match status" value="1"/>
</dbReference>
<dbReference type="GO" id="GO:0004674">
    <property type="term" value="F:protein serine/threonine kinase activity"/>
    <property type="evidence" value="ECO:0007669"/>
    <property type="project" value="UniProtKB-KW"/>
</dbReference>
<evidence type="ECO:0000313" key="10">
    <source>
        <dbReference type="EMBL" id="TWS17807.1"/>
    </source>
</evidence>
<keyword evidence="5 10" id="KW-0418">Kinase</keyword>
<reference evidence="10 11" key="1">
    <citation type="submission" date="2019-06" db="EMBL/GenBank/DDBJ databases">
        <title>Tsukamurella conjunctivitidis sp. nov., Tsukamurella assacharolytica sp. nov. and Tsukamurella sputae sp. nov. isolated from patients with conjunctivitis, bacteraemia (lymphoma) and respiratory infection (sputum) in Hong Kong.</title>
        <authorList>
            <person name="Teng J.L.L."/>
            <person name="Lee H.H."/>
            <person name="Fong J.Y.H."/>
            <person name="Fok K.M.N."/>
            <person name="Lau S.K.P."/>
            <person name="Woo P.C.Y."/>
        </authorList>
    </citation>
    <scope>NUCLEOTIDE SEQUENCE [LARGE SCALE GENOMIC DNA]</scope>
    <source>
        <strain evidence="10 11">HKU71</strain>
    </source>
</reference>
<evidence type="ECO:0000256" key="1">
    <source>
        <dbReference type="ARBA" id="ARBA00012513"/>
    </source>
</evidence>
<evidence type="ECO:0000256" key="7">
    <source>
        <dbReference type="SAM" id="MobiDB-lite"/>
    </source>
</evidence>
<dbReference type="PROSITE" id="PS50011">
    <property type="entry name" value="PROTEIN_KINASE_DOM"/>
    <property type="match status" value="1"/>
</dbReference>
<evidence type="ECO:0000256" key="8">
    <source>
        <dbReference type="SAM" id="Phobius"/>
    </source>
</evidence>
<dbReference type="Gene3D" id="1.10.510.10">
    <property type="entry name" value="Transferase(Phosphotransferase) domain 1"/>
    <property type="match status" value="1"/>
</dbReference>
<dbReference type="PROSITE" id="PS00108">
    <property type="entry name" value="PROTEIN_KINASE_ST"/>
    <property type="match status" value="1"/>
</dbReference>
<dbReference type="InterPro" id="IPR000719">
    <property type="entry name" value="Prot_kinase_dom"/>
</dbReference>
<gene>
    <name evidence="10" type="ORF">FK529_18690</name>
</gene>
<evidence type="ECO:0000256" key="5">
    <source>
        <dbReference type="ARBA" id="ARBA00022777"/>
    </source>
</evidence>
<evidence type="ECO:0000256" key="2">
    <source>
        <dbReference type="ARBA" id="ARBA00022527"/>
    </source>
</evidence>
<dbReference type="Pfam" id="PF00069">
    <property type="entry name" value="Pkinase"/>
    <property type="match status" value="1"/>
</dbReference>
<keyword evidence="4" id="KW-0547">Nucleotide-binding</keyword>
<keyword evidence="11" id="KW-1185">Reference proteome</keyword>
<comment type="caution">
    <text evidence="10">The sequence shown here is derived from an EMBL/GenBank/DDBJ whole genome shotgun (WGS) entry which is preliminary data.</text>
</comment>
<keyword evidence="8" id="KW-0812">Transmembrane</keyword>
<dbReference type="Proteomes" id="UP000317291">
    <property type="component" value="Unassembled WGS sequence"/>
</dbReference>
<keyword evidence="8" id="KW-0472">Membrane</keyword>
<feature type="domain" description="Protein kinase" evidence="9">
    <location>
        <begin position="20"/>
        <end position="282"/>
    </location>
</feature>
<feature type="compositionally biased region" description="Low complexity" evidence="7">
    <location>
        <begin position="346"/>
        <end position="359"/>
    </location>
</feature>
<dbReference type="EC" id="2.7.11.1" evidence="1"/>
<evidence type="ECO:0000313" key="11">
    <source>
        <dbReference type="Proteomes" id="UP000317291"/>
    </source>
</evidence>
<sequence length="565" mass="58004">MNESGNGPAVEPAGTVIGGYVVERLLGAGGMGAVYAARHPRLPRVDALKVLPTAFSHDPTYRARFEREADMAARLDHPSIVPVYDRGNDDGRLWMSMKLVPGQDAAGLLASNPNGLPVNRVLAIVDAVAAALDYAHSQGLLHRDVKPGNILIDGTGPAPRVMLGDFGIARRQQEHSDLTSVGMAVGTLDYASPEQLSGDPVDGRSDQYSLAGTTVQLLTGAKPFGASSGTAVIRDHLMAPPPAPSRQRPDLPTAIDGVIARAMAKSPQQRYATCHDFAQALRAAAAGAAHGPAPSNPTTRVATPPPGAGYRPPTPPPFQGAPSQPFARPSGPIPNPPISNALTSDPQAAGPQGAWQGAPLGVAGRAPQQGGTKKGVVIGAIAAVAVVAVAAISVLVLSMGSDDAVTASSTSTSSAPVTTTTAPVNNTSTVREGYIDPCLLPPSAITALGITPLADDPGQRTGEAGAKYACKGADSQASNADVKFATFVTSTRWETGAPITLPGSTNSKWRSFDLPAVNATSPGFCITAYKSLTNGYLYIGLQKVGNRDCNRGAVIAAAITPYLPQ</sequence>
<protein>
    <recommendedName>
        <fullName evidence="1">non-specific serine/threonine protein kinase</fullName>
        <ecNumber evidence="1">2.7.11.1</ecNumber>
    </recommendedName>
</protein>
<dbReference type="EMBL" id="VIGW01000018">
    <property type="protein sequence ID" value="TWS17807.1"/>
    <property type="molecule type" value="Genomic_DNA"/>
</dbReference>
<keyword evidence="2" id="KW-0723">Serine/threonine-protein kinase</keyword>
<evidence type="ECO:0000256" key="3">
    <source>
        <dbReference type="ARBA" id="ARBA00022679"/>
    </source>
</evidence>
<dbReference type="SMART" id="SM00220">
    <property type="entry name" value="S_TKc"/>
    <property type="match status" value="1"/>
</dbReference>
<keyword evidence="3" id="KW-0808">Transferase</keyword>
<feature type="region of interest" description="Disordered" evidence="7">
    <location>
        <begin position="288"/>
        <end position="371"/>
    </location>
</feature>
<dbReference type="InterPro" id="IPR011009">
    <property type="entry name" value="Kinase-like_dom_sf"/>
</dbReference>
<dbReference type="AlphaFoldDB" id="A0A5C5R3K2"/>
<evidence type="ECO:0000259" key="9">
    <source>
        <dbReference type="PROSITE" id="PS50011"/>
    </source>
</evidence>
<organism evidence="10 11">
    <name type="scientific">Tsukamurella asaccharolytica</name>
    <dbReference type="NCBI Taxonomy" id="2592067"/>
    <lineage>
        <taxon>Bacteria</taxon>
        <taxon>Bacillati</taxon>
        <taxon>Actinomycetota</taxon>
        <taxon>Actinomycetes</taxon>
        <taxon>Mycobacteriales</taxon>
        <taxon>Tsukamurellaceae</taxon>
        <taxon>Tsukamurella</taxon>
    </lineage>
</organism>
<dbReference type="InterPro" id="IPR008271">
    <property type="entry name" value="Ser/Thr_kinase_AS"/>
</dbReference>
<dbReference type="OrthoDB" id="9762169at2"/>
<dbReference type="SUPFAM" id="SSF56112">
    <property type="entry name" value="Protein kinase-like (PK-like)"/>
    <property type="match status" value="1"/>
</dbReference>